<evidence type="ECO:0000256" key="6">
    <source>
        <dbReference type="RuleBase" id="RU365089"/>
    </source>
</evidence>
<keyword evidence="9" id="KW-1185">Reference proteome</keyword>
<dbReference type="InterPro" id="IPR001207">
    <property type="entry name" value="Transposase_mutator"/>
</dbReference>
<keyword evidence="4 6" id="KW-0238">DNA-binding</keyword>
<dbReference type="GO" id="GO:0004803">
    <property type="term" value="F:transposase activity"/>
    <property type="evidence" value="ECO:0007669"/>
    <property type="project" value="UniProtKB-UniRule"/>
</dbReference>
<proteinExistence type="inferred from homology"/>
<organism evidence="8 9">
    <name type="scientific">Cellulomonas marina</name>
    <dbReference type="NCBI Taxonomy" id="988821"/>
    <lineage>
        <taxon>Bacteria</taxon>
        <taxon>Bacillati</taxon>
        <taxon>Actinomycetota</taxon>
        <taxon>Actinomycetes</taxon>
        <taxon>Micrococcales</taxon>
        <taxon>Cellulomonadaceae</taxon>
        <taxon>Cellulomonas</taxon>
    </lineage>
</organism>
<evidence type="ECO:0000256" key="2">
    <source>
        <dbReference type="ARBA" id="ARBA00010961"/>
    </source>
</evidence>
<evidence type="ECO:0000313" key="8">
    <source>
        <dbReference type="EMBL" id="SFB10149.1"/>
    </source>
</evidence>
<reference evidence="9" key="1">
    <citation type="submission" date="2016-10" db="EMBL/GenBank/DDBJ databases">
        <authorList>
            <person name="Varghese N."/>
            <person name="Submissions S."/>
        </authorList>
    </citation>
    <scope>NUCLEOTIDE SEQUENCE [LARGE SCALE GENOMIC DNA]</scope>
    <source>
        <strain evidence="9">CGMCC 4.6945</strain>
    </source>
</reference>
<accession>A0A1I0Y9Y8</accession>
<dbReference type="PANTHER" id="PTHR33217:SF8">
    <property type="entry name" value="MUTATOR FAMILY TRANSPOSASE"/>
    <property type="match status" value="1"/>
</dbReference>
<evidence type="ECO:0000256" key="7">
    <source>
        <dbReference type="SAM" id="MobiDB-lite"/>
    </source>
</evidence>
<dbReference type="GO" id="GO:0003677">
    <property type="term" value="F:DNA binding"/>
    <property type="evidence" value="ECO:0007669"/>
    <property type="project" value="UniProtKB-UniRule"/>
</dbReference>
<dbReference type="STRING" id="988821.SAMN05421867_1071"/>
<feature type="non-terminal residue" evidence="8">
    <location>
        <position position="126"/>
    </location>
</feature>
<comment type="similarity">
    <text evidence="2 6">Belongs to the transposase mutator family.</text>
</comment>
<keyword evidence="3 6" id="KW-0815">Transposition</keyword>
<dbReference type="Proteomes" id="UP000199012">
    <property type="component" value="Unassembled WGS sequence"/>
</dbReference>
<keyword evidence="6" id="KW-0814">Transposable element</keyword>
<dbReference type="PANTHER" id="PTHR33217">
    <property type="entry name" value="TRANSPOSASE FOR INSERTION SEQUENCE ELEMENT IS1081"/>
    <property type="match status" value="1"/>
</dbReference>
<evidence type="ECO:0000256" key="5">
    <source>
        <dbReference type="ARBA" id="ARBA00023172"/>
    </source>
</evidence>
<sequence>MTETIEPMVLDDEEKKELAQRLVAQAREAGIDLVGPDGLLAGLTKQVLETALEEELTDHLGYPAGDRATKAGTNERNGTRTKRVITEIGPVQIDVPRDREGTFEPAIVKKRQRRLDGVDELVLSLT</sequence>
<feature type="region of interest" description="Disordered" evidence="7">
    <location>
        <begin position="58"/>
        <end position="79"/>
    </location>
</feature>
<evidence type="ECO:0000256" key="3">
    <source>
        <dbReference type="ARBA" id="ARBA00022578"/>
    </source>
</evidence>
<gene>
    <name evidence="8" type="ORF">SAMN05421867_1071</name>
</gene>
<dbReference type="Pfam" id="PF00872">
    <property type="entry name" value="Transposase_mut"/>
    <property type="match status" value="1"/>
</dbReference>
<protein>
    <recommendedName>
        <fullName evidence="6">Mutator family transposase</fullName>
    </recommendedName>
</protein>
<dbReference type="RefSeq" id="WP_175499425.1">
    <property type="nucleotide sequence ID" value="NZ_FOKA01000007.1"/>
</dbReference>
<dbReference type="GO" id="GO:0006313">
    <property type="term" value="P:DNA transposition"/>
    <property type="evidence" value="ECO:0007669"/>
    <property type="project" value="UniProtKB-UniRule"/>
</dbReference>
<dbReference type="EMBL" id="FOKA01000007">
    <property type="protein sequence ID" value="SFB10149.1"/>
    <property type="molecule type" value="Genomic_DNA"/>
</dbReference>
<dbReference type="AlphaFoldDB" id="A0A1I0Y9Y8"/>
<keyword evidence="5 6" id="KW-0233">DNA recombination</keyword>
<evidence type="ECO:0000256" key="1">
    <source>
        <dbReference type="ARBA" id="ARBA00002190"/>
    </source>
</evidence>
<name>A0A1I0Y9Y8_9CELL</name>
<comment type="function">
    <text evidence="1 6">Required for the transposition of the insertion element.</text>
</comment>
<evidence type="ECO:0000313" key="9">
    <source>
        <dbReference type="Proteomes" id="UP000199012"/>
    </source>
</evidence>
<evidence type="ECO:0000256" key="4">
    <source>
        <dbReference type="ARBA" id="ARBA00023125"/>
    </source>
</evidence>